<protein>
    <submittedName>
        <fullName evidence="3">Uncharacterized protein LOC110981560 isoform X1</fullName>
    </submittedName>
</protein>
<organism evidence="2 3">
    <name type="scientific">Acanthaster planci</name>
    <name type="common">Crown-of-thorns starfish</name>
    <dbReference type="NCBI Taxonomy" id="133434"/>
    <lineage>
        <taxon>Eukaryota</taxon>
        <taxon>Metazoa</taxon>
        <taxon>Echinodermata</taxon>
        <taxon>Eleutherozoa</taxon>
        <taxon>Asterozoa</taxon>
        <taxon>Asteroidea</taxon>
        <taxon>Valvatacea</taxon>
        <taxon>Valvatida</taxon>
        <taxon>Acanthasteridae</taxon>
        <taxon>Acanthaster</taxon>
    </lineage>
</organism>
<gene>
    <name evidence="3" type="primary">LOC110981560</name>
</gene>
<dbReference type="AlphaFoldDB" id="A0A8B7YU63"/>
<feature type="region of interest" description="Disordered" evidence="1">
    <location>
        <begin position="126"/>
        <end position="213"/>
    </location>
</feature>
<feature type="compositionally biased region" description="Basic and acidic residues" evidence="1">
    <location>
        <begin position="176"/>
        <end position="213"/>
    </location>
</feature>
<evidence type="ECO:0000313" key="2">
    <source>
        <dbReference type="Proteomes" id="UP000694845"/>
    </source>
</evidence>
<dbReference type="OrthoDB" id="10070632at2759"/>
<name>A0A8B7YU63_ACAPL</name>
<evidence type="ECO:0000256" key="1">
    <source>
        <dbReference type="SAM" id="MobiDB-lite"/>
    </source>
</evidence>
<dbReference type="RefSeq" id="XP_022094881.1">
    <property type="nucleotide sequence ID" value="XM_022239189.1"/>
</dbReference>
<accession>A0A8B7YU63</accession>
<feature type="compositionally biased region" description="Polar residues" evidence="1">
    <location>
        <begin position="140"/>
        <end position="168"/>
    </location>
</feature>
<proteinExistence type="predicted"/>
<reference evidence="3" key="1">
    <citation type="submission" date="2025-08" db="UniProtKB">
        <authorList>
            <consortium name="RefSeq"/>
        </authorList>
    </citation>
    <scope>IDENTIFICATION</scope>
</reference>
<keyword evidence="2" id="KW-1185">Reference proteome</keyword>
<evidence type="ECO:0000313" key="3">
    <source>
        <dbReference type="RefSeq" id="XP_022094881.1"/>
    </source>
</evidence>
<dbReference type="KEGG" id="aplc:110981560"/>
<sequence length="213" mass="23916">MINTDCSCGSKSVACDYQRCTVVCTNDVRSDLTCLTHTRTGTCTFRANTLPEEIMSRRNREYKDVVQKLVGRQTNAARGSPDQQRRLQQRHMLQQLRQHVSEARYETGEAVSHIQEEMYKLEARFSQPGSLDSDEGITMPQATGNHASVSPCNSAAASSTPDKYQSDTLRAMQDLILKRRESEKDDSDPHEAGDEAMKMDRGLVHSSKDSHMT</sequence>
<dbReference type="Proteomes" id="UP000694845">
    <property type="component" value="Unplaced"/>
</dbReference>
<dbReference type="GeneID" id="110981560"/>